<evidence type="ECO:0000256" key="1">
    <source>
        <dbReference type="ARBA" id="ARBA00022737"/>
    </source>
</evidence>
<feature type="domain" description="EF-hand" evidence="2">
    <location>
        <begin position="7"/>
        <end position="42"/>
    </location>
</feature>
<keyword evidence="1" id="KW-0677">Repeat</keyword>
<dbReference type="Pfam" id="PF13202">
    <property type="entry name" value="EF-hand_5"/>
    <property type="match status" value="1"/>
</dbReference>
<dbReference type="Gene3D" id="1.10.238.10">
    <property type="entry name" value="EF-hand"/>
    <property type="match status" value="2"/>
</dbReference>
<accession>A0AAD9V4Z5</accession>
<proteinExistence type="predicted"/>
<dbReference type="InterPro" id="IPR011992">
    <property type="entry name" value="EF-hand-dom_pair"/>
</dbReference>
<sequence length="138" mass="15394">MSKPTQEEIDEYRDAFSLFDTEGDGKIDVEQIGSVLRSLNLNPADEDILKIEKDVGDRRVSFEEFLSIFLEEKKNAKKVSVEEFIDTLSAFDKDNAGKVSSGELRHVLTLLGNKLKDHQVDELLSDVGEQSGFVNTAG</sequence>
<dbReference type="FunFam" id="1.10.238.10:FF:000178">
    <property type="entry name" value="Calmodulin-2 A"/>
    <property type="match status" value="1"/>
</dbReference>
<gene>
    <name evidence="3" type="ORF">P5673_015961</name>
</gene>
<feature type="domain" description="EF-hand" evidence="2">
    <location>
        <begin position="79"/>
        <end position="114"/>
    </location>
</feature>
<organism evidence="3 4">
    <name type="scientific">Acropora cervicornis</name>
    <name type="common">Staghorn coral</name>
    <dbReference type="NCBI Taxonomy" id="6130"/>
    <lineage>
        <taxon>Eukaryota</taxon>
        <taxon>Metazoa</taxon>
        <taxon>Cnidaria</taxon>
        <taxon>Anthozoa</taxon>
        <taxon>Hexacorallia</taxon>
        <taxon>Scleractinia</taxon>
        <taxon>Astrocoeniina</taxon>
        <taxon>Acroporidae</taxon>
        <taxon>Acropora</taxon>
    </lineage>
</organism>
<comment type="caution">
    <text evidence="3">The sequence shown here is derived from an EMBL/GenBank/DDBJ whole genome shotgun (WGS) entry which is preliminary data.</text>
</comment>
<dbReference type="Proteomes" id="UP001249851">
    <property type="component" value="Unassembled WGS sequence"/>
</dbReference>
<dbReference type="PANTHER" id="PTHR23048:SF49">
    <property type="entry name" value="FI08416P-RELATED"/>
    <property type="match status" value="1"/>
</dbReference>
<evidence type="ECO:0000313" key="4">
    <source>
        <dbReference type="Proteomes" id="UP001249851"/>
    </source>
</evidence>
<name>A0AAD9V4Z5_ACRCE</name>
<dbReference type="CDD" id="cd00051">
    <property type="entry name" value="EFh"/>
    <property type="match status" value="1"/>
</dbReference>
<protein>
    <submittedName>
        <fullName evidence="3">Myosin-2 essential light chain</fullName>
    </submittedName>
</protein>
<dbReference type="SMART" id="SM00054">
    <property type="entry name" value="EFh"/>
    <property type="match status" value="2"/>
</dbReference>
<dbReference type="SUPFAM" id="SSF47473">
    <property type="entry name" value="EF-hand"/>
    <property type="match status" value="1"/>
</dbReference>
<reference evidence="3" key="2">
    <citation type="journal article" date="2023" name="Science">
        <title>Genomic signatures of disease resistance in endangered staghorn corals.</title>
        <authorList>
            <person name="Vollmer S.V."/>
            <person name="Selwyn J.D."/>
            <person name="Despard B.A."/>
            <person name="Roesel C.L."/>
        </authorList>
    </citation>
    <scope>NUCLEOTIDE SEQUENCE</scope>
    <source>
        <strain evidence="3">K2</strain>
    </source>
</reference>
<dbReference type="PROSITE" id="PS50222">
    <property type="entry name" value="EF_HAND_2"/>
    <property type="match status" value="2"/>
</dbReference>
<evidence type="ECO:0000259" key="2">
    <source>
        <dbReference type="PROSITE" id="PS50222"/>
    </source>
</evidence>
<dbReference type="GO" id="GO:0016460">
    <property type="term" value="C:myosin II complex"/>
    <property type="evidence" value="ECO:0007669"/>
    <property type="project" value="TreeGrafter"/>
</dbReference>
<dbReference type="PANTHER" id="PTHR23048">
    <property type="entry name" value="MYOSIN LIGHT CHAIN 1, 3"/>
    <property type="match status" value="1"/>
</dbReference>
<keyword evidence="4" id="KW-1185">Reference proteome</keyword>
<dbReference type="InterPro" id="IPR002048">
    <property type="entry name" value="EF_hand_dom"/>
</dbReference>
<dbReference type="AlphaFoldDB" id="A0AAD9V4Z5"/>
<dbReference type="Pfam" id="PF13499">
    <property type="entry name" value="EF-hand_7"/>
    <property type="match status" value="1"/>
</dbReference>
<reference evidence="3" key="1">
    <citation type="journal article" date="2023" name="G3 (Bethesda)">
        <title>Whole genome assembly and annotation of the endangered Caribbean coral Acropora cervicornis.</title>
        <authorList>
            <person name="Selwyn J.D."/>
            <person name="Vollmer S.V."/>
        </authorList>
    </citation>
    <scope>NUCLEOTIDE SEQUENCE</scope>
    <source>
        <strain evidence="3">K2</strain>
    </source>
</reference>
<dbReference type="GO" id="GO:0005509">
    <property type="term" value="F:calcium ion binding"/>
    <property type="evidence" value="ECO:0007669"/>
    <property type="project" value="InterPro"/>
</dbReference>
<dbReference type="InterPro" id="IPR050230">
    <property type="entry name" value="CALM/Myosin/TropC-like"/>
</dbReference>
<dbReference type="EMBL" id="JARQWQ010000033">
    <property type="protein sequence ID" value="KAK2561436.1"/>
    <property type="molecule type" value="Genomic_DNA"/>
</dbReference>
<evidence type="ECO:0000313" key="3">
    <source>
        <dbReference type="EMBL" id="KAK2561436.1"/>
    </source>
</evidence>